<dbReference type="PROSITE" id="PS01117">
    <property type="entry name" value="HTH_MARR_1"/>
    <property type="match status" value="1"/>
</dbReference>
<dbReference type="PANTHER" id="PTHR33164:SF101">
    <property type="entry name" value="TRANSCRIPTIONAL REPRESSOR MPRA"/>
    <property type="match status" value="1"/>
</dbReference>
<dbReference type="InterPro" id="IPR039422">
    <property type="entry name" value="MarR/SlyA-like"/>
</dbReference>
<dbReference type="eggNOG" id="COG1846">
    <property type="taxonomic scope" value="Bacteria"/>
</dbReference>
<feature type="domain" description="HTH marR-type" evidence="4">
    <location>
        <begin position="34"/>
        <end position="164"/>
    </location>
</feature>
<dbReference type="SUPFAM" id="SSF46785">
    <property type="entry name" value="Winged helix' DNA-binding domain"/>
    <property type="match status" value="1"/>
</dbReference>
<dbReference type="InterPro" id="IPR036388">
    <property type="entry name" value="WH-like_DNA-bd_sf"/>
</dbReference>
<accession>A0A076ETN2</accession>
<keyword evidence="1" id="KW-0805">Transcription regulation</keyword>
<dbReference type="AlphaFoldDB" id="A0A076ETN2"/>
<dbReference type="RefSeq" id="WP_009475490.1">
    <property type="nucleotide sequence ID" value="NZ_CP008947.1"/>
</dbReference>
<evidence type="ECO:0000256" key="1">
    <source>
        <dbReference type="ARBA" id="ARBA00023015"/>
    </source>
</evidence>
<name>A0A076ETN2_RHOOP</name>
<dbReference type="GO" id="GO:0003700">
    <property type="term" value="F:DNA-binding transcription factor activity"/>
    <property type="evidence" value="ECO:0007669"/>
    <property type="project" value="InterPro"/>
</dbReference>
<dbReference type="PANTHER" id="PTHR33164">
    <property type="entry name" value="TRANSCRIPTIONAL REGULATOR, MARR FAMILY"/>
    <property type="match status" value="1"/>
</dbReference>
<proteinExistence type="predicted"/>
<gene>
    <name evidence="5" type="ORF">EP51_29250</name>
</gene>
<dbReference type="PROSITE" id="PS50995">
    <property type="entry name" value="HTH_MARR_2"/>
    <property type="match status" value="1"/>
</dbReference>
<dbReference type="Gene3D" id="1.10.10.10">
    <property type="entry name" value="Winged helix-like DNA-binding domain superfamily/Winged helix DNA-binding domain"/>
    <property type="match status" value="1"/>
</dbReference>
<dbReference type="InterPro" id="IPR000835">
    <property type="entry name" value="HTH_MarR-typ"/>
</dbReference>
<evidence type="ECO:0000313" key="6">
    <source>
        <dbReference type="Proteomes" id="UP000028488"/>
    </source>
</evidence>
<dbReference type="InterPro" id="IPR023187">
    <property type="entry name" value="Tscrpt_reg_MarR-type_CS"/>
</dbReference>
<evidence type="ECO:0000256" key="2">
    <source>
        <dbReference type="ARBA" id="ARBA00023125"/>
    </source>
</evidence>
<evidence type="ECO:0000313" key="5">
    <source>
        <dbReference type="EMBL" id="AII08483.1"/>
    </source>
</evidence>
<evidence type="ECO:0000256" key="3">
    <source>
        <dbReference type="ARBA" id="ARBA00023163"/>
    </source>
</evidence>
<dbReference type="Proteomes" id="UP000028488">
    <property type="component" value="Chromosome"/>
</dbReference>
<reference evidence="5 6" key="1">
    <citation type="submission" date="2014-07" db="EMBL/GenBank/DDBJ databases">
        <title>Genome Sequence of Rhodococcus opacus Strain R7, a Biodegrader of Mono- and Polycyclic Aromatic Hydrocarbons.</title>
        <authorList>
            <person name="Di Gennaro P."/>
            <person name="Zampolli J."/>
            <person name="Presti I."/>
            <person name="Cappelletti M."/>
            <person name="D'Ursi P."/>
            <person name="Orro A."/>
            <person name="Mezzelani A."/>
            <person name="Milanesi L."/>
        </authorList>
    </citation>
    <scope>NUCLEOTIDE SEQUENCE [LARGE SCALE GENOMIC DNA]</scope>
    <source>
        <strain evidence="5 6">R7</strain>
    </source>
</reference>
<protein>
    <submittedName>
        <fullName evidence="5">MarR family transcriptional regulator</fullName>
    </submittedName>
</protein>
<dbReference type="GO" id="GO:0006950">
    <property type="term" value="P:response to stress"/>
    <property type="evidence" value="ECO:0007669"/>
    <property type="project" value="TreeGrafter"/>
</dbReference>
<keyword evidence="2" id="KW-0238">DNA-binding</keyword>
<sequence length="176" mass="19530">MASEPPAPADDDRGDVVDWMRTEWAESRDSAELEFATTMALLRTHQWVVRAMDRELRSLRLSRNAYLILTSLQLSDEHTRTLGKLSKYLMVHPTTVSMAVDQLVKAGLVERRAHTTDRRTVLATLTPAGMTVVEEANDLLAGVRFGLASVDTETLEAVIGQLQQVRRAVGDVETGN</sequence>
<organism evidence="5 6">
    <name type="scientific">Rhodococcus opacus</name>
    <name type="common">Nocardia opaca</name>
    <dbReference type="NCBI Taxonomy" id="37919"/>
    <lineage>
        <taxon>Bacteria</taxon>
        <taxon>Bacillati</taxon>
        <taxon>Actinomycetota</taxon>
        <taxon>Actinomycetes</taxon>
        <taxon>Mycobacteriales</taxon>
        <taxon>Nocardiaceae</taxon>
        <taxon>Rhodococcus</taxon>
    </lineage>
</organism>
<keyword evidence="3" id="KW-0804">Transcription</keyword>
<dbReference type="GO" id="GO:0003677">
    <property type="term" value="F:DNA binding"/>
    <property type="evidence" value="ECO:0007669"/>
    <property type="project" value="UniProtKB-KW"/>
</dbReference>
<dbReference type="EMBL" id="CP008947">
    <property type="protein sequence ID" value="AII08483.1"/>
    <property type="molecule type" value="Genomic_DNA"/>
</dbReference>
<evidence type="ECO:0000259" key="4">
    <source>
        <dbReference type="PROSITE" id="PS50995"/>
    </source>
</evidence>
<dbReference type="Pfam" id="PF01047">
    <property type="entry name" value="MarR"/>
    <property type="match status" value="1"/>
</dbReference>
<dbReference type="SMART" id="SM00347">
    <property type="entry name" value="HTH_MARR"/>
    <property type="match status" value="1"/>
</dbReference>
<dbReference type="InterPro" id="IPR036390">
    <property type="entry name" value="WH_DNA-bd_sf"/>
</dbReference>